<dbReference type="RefSeq" id="WP_027313760.1">
    <property type="nucleotide sequence ID" value="NZ_JBHLZN010000001.1"/>
</dbReference>
<keyword evidence="1" id="KW-0805">Transcription regulation</keyword>
<dbReference type="Pfam" id="PF02311">
    <property type="entry name" value="AraC_binding"/>
    <property type="match status" value="1"/>
</dbReference>
<dbReference type="InterPro" id="IPR018060">
    <property type="entry name" value="HTH_AraC"/>
</dbReference>
<dbReference type="EMBL" id="JBHLZN010000001">
    <property type="protein sequence ID" value="MFB9885687.1"/>
    <property type="molecule type" value="Genomic_DNA"/>
</dbReference>
<protein>
    <submittedName>
        <fullName evidence="6">AraC family transcriptional regulator</fullName>
    </submittedName>
</protein>
<dbReference type="SMART" id="SM00342">
    <property type="entry name" value="HTH_ARAC"/>
    <property type="match status" value="1"/>
</dbReference>
<dbReference type="Pfam" id="PF12833">
    <property type="entry name" value="HTH_18"/>
    <property type="match status" value="1"/>
</dbReference>
<dbReference type="PROSITE" id="PS00041">
    <property type="entry name" value="HTH_ARAC_FAMILY_1"/>
    <property type="match status" value="1"/>
</dbReference>
<comment type="caution">
    <text evidence="6">The sequence shown here is derived from an EMBL/GenBank/DDBJ whole genome shotgun (WGS) entry which is preliminary data.</text>
</comment>
<sequence length="279" mass="31338">MTGQVRDIQQQYWRHPQLPHFELRYSEHSLQPYKAHSHPEFCIGLITAGATRLSLGGQRYLLQPGDLVLIEPGQVHACNPLPDLPRSFFMLYIDAQWCLERLSQQLGIPVRRFCCEPRVVRLAESEALFARLAQQLQQHNVAEAGQTFTQLSTSILCHSCLPAGGRVEPGLLAQRIRTRLLLDLAAPPSLAQLSEELGRSQEGIIRLFSQHFGTSPKAFVTNARIERAKGYLRAGMAIVDVATQLGFADQSQFHRAFVSHTAATPRQYQQARSIFDNTD</sequence>
<gene>
    <name evidence="6" type="ORF">ACFFLH_04605</name>
</gene>
<accession>A0ABV5Z8S8</accession>
<name>A0ABV5Z8S8_9GAMM</name>
<proteinExistence type="predicted"/>
<evidence type="ECO:0000256" key="3">
    <source>
        <dbReference type="ARBA" id="ARBA00023159"/>
    </source>
</evidence>
<dbReference type="PANTHER" id="PTHR46796">
    <property type="entry name" value="HTH-TYPE TRANSCRIPTIONAL ACTIVATOR RHAS-RELATED"/>
    <property type="match status" value="1"/>
</dbReference>
<dbReference type="PROSITE" id="PS01124">
    <property type="entry name" value="HTH_ARAC_FAMILY_2"/>
    <property type="match status" value="1"/>
</dbReference>
<feature type="domain" description="HTH araC/xylS-type" evidence="5">
    <location>
        <begin position="174"/>
        <end position="271"/>
    </location>
</feature>
<reference evidence="6 7" key="1">
    <citation type="submission" date="2024-09" db="EMBL/GenBank/DDBJ databases">
        <authorList>
            <person name="Sun Q."/>
            <person name="Mori K."/>
        </authorList>
    </citation>
    <scope>NUCLEOTIDE SEQUENCE [LARGE SCALE GENOMIC DNA]</scope>
    <source>
        <strain evidence="6 7">ATCC 51285</strain>
    </source>
</reference>
<evidence type="ECO:0000256" key="1">
    <source>
        <dbReference type="ARBA" id="ARBA00023015"/>
    </source>
</evidence>
<dbReference type="SUPFAM" id="SSF51215">
    <property type="entry name" value="Regulatory protein AraC"/>
    <property type="match status" value="1"/>
</dbReference>
<keyword evidence="4" id="KW-0804">Transcription</keyword>
<dbReference type="SUPFAM" id="SSF46689">
    <property type="entry name" value="Homeodomain-like"/>
    <property type="match status" value="1"/>
</dbReference>
<evidence type="ECO:0000256" key="2">
    <source>
        <dbReference type="ARBA" id="ARBA00023125"/>
    </source>
</evidence>
<dbReference type="InterPro" id="IPR003313">
    <property type="entry name" value="AraC-bd"/>
</dbReference>
<keyword evidence="7" id="KW-1185">Reference proteome</keyword>
<keyword evidence="2" id="KW-0238">DNA-binding</keyword>
<evidence type="ECO:0000313" key="7">
    <source>
        <dbReference type="Proteomes" id="UP001589628"/>
    </source>
</evidence>
<evidence type="ECO:0000313" key="6">
    <source>
        <dbReference type="EMBL" id="MFB9885687.1"/>
    </source>
</evidence>
<dbReference type="Gene3D" id="2.60.120.10">
    <property type="entry name" value="Jelly Rolls"/>
    <property type="match status" value="1"/>
</dbReference>
<dbReference type="InterPro" id="IPR009057">
    <property type="entry name" value="Homeodomain-like_sf"/>
</dbReference>
<evidence type="ECO:0000259" key="5">
    <source>
        <dbReference type="PROSITE" id="PS01124"/>
    </source>
</evidence>
<organism evidence="6 7">
    <name type="scientific">Balneatrix alpica</name>
    <dbReference type="NCBI Taxonomy" id="75684"/>
    <lineage>
        <taxon>Bacteria</taxon>
        <taxon>Pseudomonadati</taxon>
        <taxon>Pseudomonadota</taxon>
        <taxon>Gammaproteobacteria</taxon>
        <taxon>Oceanospirillales</taxon>
        <taxon>Balneatrichaceae</taxon>
        <taxon>Balneatrix</taxon>
    </lineage>
</organism>
<dbReference type="InterPro" id="IPR014710">
    <property type="entry name" value="RmlC-like_jellyroll"/>
</dbReference>
<dbReference type="Proteomes" id="UP001589628">
    <property type="component" value="Unassembled WGS sequence"/>
</dbReference>
<dbReference type="Gene3D" id="1.10.10.60">
    <property type="entry name" value="Homeodomain-like"/>
    <property type="match status" value="1"/>
</dbReference>
<dbReference type="InterPro" id="IPR050204">
    <property type="entry name" value="AraC_XylS_family_regulators"/>
</dbReference>
<dbReference type="InterPro" id="IPR037923">
    <property type="entry name" value="HTH-like"/>
</dbReference>
<keyword evidence="3" id="KW-0010">Activator</keyword>
<evidence type="ECO:0000256" key="4">
    <source>
        <dbReference type="ARBA" id="ARBA00023163"/>
    </source>
</evidence>
<dbReference type="PANTHER" id="PTHR46796:SF2">
    <property type="entry name" value="TRANSCRIPTIONAL REGULATORY PROTEIN"/>
    <property type="match status" value="1"/>
</dbReference>
<dbReference type="InterPro" id="IPR018062">
    <property type="entry name" value="HTH_AraC-typ_CS"/>
</dbReference>